<dbReference type="Pfam" id="PF12937">
    <property type="entry name" value="F-box-like"/>
    <property type="match status" value="1"/>
</dbReference>
<gene>
    <name evidence="4" type="primary">LOC112454840</name>
</gene>
<evidence type="ECO:0000256" key="1">
    <source>
        <dbReference type="SAM" id="Coils"/>
    </source>
</evidence>
<dbReference type="Gene3D" id="1.20.1280.50">
    <property type="match status" value="1"/>
</dbReference>
<feature type="coiled-coil region" evidence="1">
    <location>
        <begin position="47"/>
        <end position="117"/>
    </location>
</feature>
<dbReference type="OrthoDB" id="8026825at2759"/>
<accession>A0A6J1PTJ5</accession>
<organism evidence="3 4">
    <name type="scientific">Temnothorax curvispinosus</name>
    <dbReference type="NCBI Taxonomy" id="300111"/>
    <lineage>
        <taxon>Eukaryota</taxon>
        <taxon>Metazoa</taxon>
        <taxon>Ecdysozoa</taxon>
        <taxon>Arthropoda</taxon>
        <taxon>Hexapoda</taxon>
        <taxon>Insecta</taxon>
        <taxon>Pterygota</taxon>
        <taxon>Neoptera</taxon>
        <taxon>Endopterygota</taxon>
        <taxon>Hymenoptera</taxon>
        <taxon>Apocrita</taxon>
        <taxon>Aculeata</taxon>
        <taxon>Formicoidea</taxon>
        <taxon>Formicidae</taxon>
        <taxon>Myrmicinae</taxon>
        <taxon>Temnothorax</taxon>
    </lineage>
</organism>
<dbReference type="GeneID" id="112454840"/>
<dbReference type="PANTHER" id="PTHR13318:SF92">
    <property type="entry name" value="F-BOX_LRR-REPEAT PROTEIN 8-RELATED"/>
    <property type="match status" value="1"/>
</dbReference>
<feature type="domain" description="F-box" evidence="2">
    <location>
        <begin position="203"/>
        <end position="249"/>
    </location>
</feature>
<keyword evidence="3" id="KW-1185">Reference proteome</keyword>
<dbReference type="SUPFAM" id="SSF52047">
    <property type="entry name" value="RNI-like"/>
    <property type="match status" value="1"/>
</dbReference>
<dbReference type="PANTHER" id="PTHR13318">
    <property type="entry name" value="PARTNER OF PAIRED, ISOFORM B-RELATED"/>
    <property type="match status" value="1"/>
</dbReference>
<dbReference type="Gene3D" id="3.80.10.10">
    <property type="entry name" value="Ribonuclease Inhibitor"/>
    <property type="match status" value="2"/>
</dbReference>
<evidence type="ECO:0000313" key="4">
    <source>
        <dbReference type="RefSeq" id="XP_024872210.1"/>
    </source>
</evidence>
<dbReference type="InterPro" id="IPR032675">
    <property type="entry name" value="LRR_dom_sf"/>
</dbReference>
<dbReference type="AlphaFoldDB" id="A0A6J1PTJ5"/>
<evidence type="ECO:0000313" key="3">
    <source>
        <dbReference type="Proteomes" id="UP000504618"/>
    </source>
</evidence>
<dbReference type="RefSeq" id="XP_024872210.1">
    <property type="nucleotide sequence ID" value="XM_025016442.1"/>
</dbReference>
<protein>
    <submittedName>
        <fullName evidence="4">F-box/LRR-repeat protein 2-like isoform X1</fullName>
    </submittedName>
</protein>
<sequence>MEAVEESEPNVLREIASEEELAQIPRESTRKINAHFNAKFEEFITAKAVFETSRKCLEQNLETAQKELAELQKLDLDERRGKLELAEKSNTEVCSNLEEVKIEVHGLQESVKRLEKENCELRSQRDTVTDEANALQLQVERRDTEIERMLTELSSLSSQLQTAIATKCQTLVQKYSPRKLLKSHSNCVNSMELSSDESKELSRCSLSALPNEILLKILKYLDLETLCRMSQVDKRFKDLTQDPELYTHLDMTNKSEKYMCHVFSYFTPRCKYLQQLDLTGSKFDIDDFVNFLNNCGSCVTHLRLSKCILIKCYTDFNPALKEIGKTCKNLKELDLSDCRCDCYRNFSYFEELNNLESINFWGLPNSMEHICKVLQNNPRIREIRARIWDDKILVELAKCRDLEVIHTLYISSDEDVTSQGINALGNCKNLQKVSLYINCSLADDSLFRLFSSYQNLQEINLYFYVLTNHRLELLAQCKNLKNVYLEHLIPWNDPDDPDKYSIILKQCPKLQKFSLTSCNVSDQLLDQWEERYPHVSIYNTDDYDHREYIRCVRWYTMRKSRT</sequence>
<dbReference type="SMART" id="SM00256">
    <property type="entry name" value="FBOX"/>
    <property type="match status" value="1"/>
</dbReference>
<dbReference type="GO" id="GO:0031146">
    <property type="term" value="P:SCF-dependent proteasomal ubiquitin-dependent protein catabolic process"/>
    <property type="evidence" value="ECO:0007669"/>
    <property type="project" value="TreeGrafter"/>
</dbReference>
<dbReference type="GO" id="GO:0019005">
    <property type="term" value="C:SCF ubiquitin ligase complex"/>
    <property type="evidence" value="ECO:0007669"/>
    <property type="project" value="TreeGrafter"/>
</dbReference>
<name>A0A6J1PTJ5_9HYME</name>
<proteinExistence type="predicted"/>
<dbReference type="Proteomes" id="UP000504618">
    <property type="component" value="Unplaced"/>
</dbReference>
<dbReference type="InterPro" id="IPR001810">
    <property type="entry name" value="F-box_dom"/>
</dbReference>
<reference evidence="4" key="1">
    <citation type="submission" date="2025-08" db="UniProtKB">
        <authorList>
            <consortium name="RefSeq"/>
        </authorList>
    </citation>
    <scope>IDENTIFICATION</scope>
    <source>
        <tissue evidence="4">Whole body</tissue>
    </source>
</reference>
<evidence type="ECO:0000259" key="2">
    <source>
        <dbReference type="PROSITE" id="PS50181"/>
    </source>
</evidence>
<dbReference type="PROSITE" id="PS50181">
    <property type="entry name" value="FBOX"/>
    <property type="match status" value="1"/>
</dbReference>
<keyword evidence="1" id="KW-0175">Coiled coil</keyword>